<comment type="caution">
    <text evidence="5">The sequence shown here is derived from an EMBL/GenBank/DDBJ whole genome shotgun (WGS) entry which is preliminary data.</text>
</comment>
<dbReference type="Proteomes" id="UP000266298">
    <property type="component" value="Unassembled WGS sequence"/>
</dbReference>
<accession>A0A399NFU9</accession>
<evidence type="ECO:0000256" key="3">
    <source>
        <dbReference type="ARBA" id="ARBA00022475"/>
    </source>
</evidence>
<keyword evidence="4" id="KW-1133">Transmembrane helix</keyword>
<feature type="transmembrane region" description="Helical" evidence="4">
    <location>
        <begin position="12"/>
        <end position="31"/>
    </location>
</feature>
<keyword evidence="4" id="KW-0812">Transmembrane</keyword>
<dbReference type="PANTHER" id="PTHR43163">
    <property type="entry name" value="DIPEPTIDE TRANSPORT SYSTEM PERMEASE PROTEIN DPPB-RELATED"/>
    <property type="match status" value="1"/>
</dbReference>
<comment type="subcellular location">
    <subcellularLocation>
        <location evidence="1">Cell membrane</location>
        <topology evidence="1">Multi-pass membrane protein</topology>
    </subcellularLocation>
</comment>
<keyword evidence="2" id="KW-0813">Transport</keyword>
<proteinExistence type="predicted"/>
<feature type="non-terminal residue" evidence="5">
    <location>
        <position position="209"/>
    </location>
</feature>
<evidence type="ECO:0000256" key="1">
    <source>
        <dbReference type="ARBA" id="ARBA00004651"/>
    </source>
</evidence>
<protein>
    <submittedName>
        <fullName evidence="5">ABC transporter permease</fullName>
    </submittedName>
</protein>
<keyword evidence="4" id="KW-0472">Membrane</keyword>
<feature type="transmembrane region" description="Helical" evidence="4">
    <location>
        <begin position="145"/>
        <end position="169"/>
    </location>
</feature>
<evidence type="ECO:0000313" key="5">
    <source>
        <dbReference type="EMBL" id="RII92089.1"/>
    </source>
</evidence>
<sequence>MGRARDGLVVGASRVVAIGGVVALVGALPWLSGRSPEYTILRARYADLEATPEALAAVRAQLGLDRGPLAVSLDWLAGVVRGDLGTSWISGRPVLPGTLGALGVSLTLMAFAIAVAVGVAALLCAPALRDATRGRLARGSGALSAALTALPEFLLATALLVVVAVWLRWAPPSGWDGPANAALPALALGIPAGGLVGRLLADAIRAASA</sequence>
<organism evidence="5 6">
    <name type="scientific">Clavibacter michiganensis</name>
    <dbReference type="NCBI Taxonomy" id="28447"/>
    <lineage>
        <taxon>Bacteria</taxon>
        <taxon>Bacillati</taxon>
        <taxon>Actinomycetota</taxon>
        <taxon>Actinomycetes</taxon>
        <taxon>Micrococcales</taxon>
        <taxon>Microbacteriaceae</taxon>
        <taxon>Clavibacter</taxon>
    </lineage>
</organism>
<dbReference type="PANTHER" id="PTHR43163:SF3">
    <property type="entry name" value="PEPTIDE ABC TRANSPORTER PERMEASE PROTEIN"/>
    <property type="match status" value="1"/>
</dbReference>
<evidence type="ECO:0000313" key="6">
    <source>
        <dbReference type="Proteomes" id="UP000266298"/>
    </source>
</evidence>
<reference evidence="5 6" key="1">
    <citation type="submission" date="2018-08" db="EMBL/GenBank/DDBJ databases">
        <title>Genome Sequence of Clavibacter michiganensis Subspecies type strains, and the Atypical Peach-Colored Strains Isolated from Tomato.</title>
        <authorList>
            <person name="Osdaghi E."/>
            <person name="Portier P."/>
            <person name="Briand M."/>
            <person name="Jacques M.-A."/>
        </authorList>
    </citation>
    <scope>NUCLEOTIDE SEQUENCE [LARGE SCALE GENOMIC DNA]</scope>
    <source>
        <strain evidence="5 6">CFBP 7493</strain>
    </source>
</reference>
<evidence type="ECO:0000256" key="2">
    <source>
        <dbReference type="ARBA" id="ARBA00022448"/>
    </source>
</evidence>
<keyword evidence="3" id="KW-1003">Cell membrane</keyword>
<gene>
    <name evidence="5" type="ORF">DZF96_16265</name>
</gene>
<dbReference type="GO" id="GO:0005886">
    <property type="term" value="C:plasma membrane"/>
    <property type="evidence" value="ECO:0007669"/>
    <property type="project" value="UniProtKB-SubCell"/>
</dbReference>
<dbReference type="AlphaFoldDB" id="A0A399NFU9"/>
<evidence type="ECO:0000256" key="4">
    <source>
        <dbReference type="SAM" id="Phobius"/>
    </source>
</evidence>
<feature type="transmembrane region" description="Helical" evidence="4">
    <location>
        <begin position="181"/>
        <end position="201"/>
    </location>
</feature>
<name>A0A399NFU9_9MICO</name>
<feature type="transmembrane region" description="Helical" evidence="4">
    <location>
        <begin position="99"/>
        <end position="124"/>
    </location>
</feature>
<dbReference type="EMBL" id="QWEC01000480">
    <property type="protein sequence ID" value="RII92089.1"/>
    <property type="molecule type" value="Genomic_DNA"/>
</dbReference>